<keyword evidence="3" id="KW-0813">Transport</keyword>
<feature type="transmembrane region" description="Helical" evidence="8">
    <location>
        <begin position="211"/>
        <end position="239"/>
    </location>
</feature>
<dbReference type="GO" id="GO:0005886">
    <property type="term" value="C:plasma membrane"/>
    <property type="evidence" value="ECO:0007669"/>
    <property type="project" value="UniProtKB-SubCell"/>
</dbReference>
<evidence type="ECO:0000256" key="2">
    <source>
        <dbReference type="ARBA" id="ARBA00009773"/>
    </source>
</evidence>
<dbReference type="EMBL" id="LWAE01000001">
    <property type="protein sequence ID" value="KZL94308.1"/>
    <property type="molecule type" value="Genomic_DNA"/>
</dbReference>
<evidence type="ECO:0000313" key="9">
    <source>
        <dbReference type="EMBL" id="KZL94308.1"/>
    </source>
</evidence>
<proteinExistence type="inferred from homology"/>
<keyword evidence="10" id="KW-1185">Reference proteome</keyword>
<evidence type="ECO:0000256" key="5">
    <source>
        <dbReference type="ARBA" id="ARBA00022692"/>
    </source>
</evidence>
<feature type="transmembrane region" description="Helical" evidence="8">
    <location>
        <begin position="245"/>
        <end position="264"/>
    </location>
</feature>
<dbReference type="RefSeq" id="WP_066619642.1">
    <property type="nucleotide sequence ID" value="NZ_FQXL01000009.1"/>
</dbReference>
<dbReference type="Pfam" id="PF01594">
    <property type="entry name" value="AI-2E_transport"/>
    <property type="match status" value="1"/>
</dbReference>
<sequence length="342" mass="38784">MKEIKRKKLYKYVMFFVVILFVIFLSLKSSVVREVLYLLFISFTIAYTLKPIQKRMEQSRLSKRTAALILICILILIVLAAFVVLIPSMLKESLNLNNTLESIQRFIDKFYLKLKPISNNKTMYIIMDNIYEKINNYLIGVFANVFDALLNVGQNIVTIAVIPIISYYFLSDGDYIGNKLLNFLPIKSRNMIRKISCDIDKILGRYIVSQLLLCMIIGIATFVILIALKVNFPVILSLLNAFFNIVPYFGPIFGAVPAIFIALIDSPQKALWTAVWLYVLQQIEGNILSPKITGDSISMHPLIVILLLIIGGEAAGFLGMILAVPIGVIVKVVYEDLNYYLF</sequence>
<dbReference type="AlphaFoldDB" id="A0A161X458"/>
<reference evidence="9 10" key="1">
    <citation type="submission" date="2016-04" db="EMBL/GenBank/DDBJ databases">
        <title>Genome sequence of Clostridium magnum DSM 2767.</title>
        <authorList>
            <person name="Poehlein A."/>
            <person name="Uhlig R."/>
            <person name="Fischer R."/>
            <person name="Bahl H."/>
            <person name="Daniel R."/>
        </authorList>
    </citation>
    <scope>NUCLEOTIDE SEQUENCE [LARGE SCALE GENOMIC DNA]</scope>
    <source>
        <strain evidence="9 10">DSM 2767</strain>
    </source>
</reference>
<dbReference type="InterPro" id="IPR002549">
    <property type="entry name" value="AI-2E-like"/>
</dbReference>
<evidence type="ECO:0000313" key="10">
    <source>
        <dbReference type="Proteomes" id="UP000076603"/>
    </source>
</evidence>
<dbReference type="PATRIC" id="fig|1121326.3.peg.1330"/>
<comment type="subcellular location">
    <subcellularLocation>
        <location evidence="1">Cell membrane</location>
        <topology evidence="1">Multi-pass membrane protein</topology>
    </subcellularLocation>
</comment>
<name>A0A161X458_9CLOT</name>
<evidence type="ECO:0000256" key="6">
    <source>
        <dbReference type="ARBA" id="ARBA00022989"/>
    </source>
</evidence>
<protein>
    <submittedName>
        <fullName evidence="9">AI-2 transport protein TqsA</fullName>
    </submittedName>
</protein>
<feature type="transmembrane region" description="Helical" evidence="8">
    <location>
        <begin position="152"/>
        <end position="170"/>
    </location>
</feature>
<feature type="transmembrane region" description="Helical" evidence="8">
    <location>
        <begin position="12"/>
        <end position="29"/>
    </location>
</feature>
<keyword evidence="7 8" id="KW-0472">Membrane</keyword>
<dbReference type="PANTHER" id="PTHR21716">
    <property type="entry name" value="TRANSMEMBRANE PROTEIN"/>
    <property type="match status" value="1"/>
</dbReference>
<evidence type="ECO:0000256" key="7">
    <source>
        <dbReference type="ARBA" id="ARBA00023136"/>
    </source>
</evidence>
<evidence type="ECO:0000256" key="8">
    <source>
        <dbReference type="SAM" id="Phobius"/>
    </source>
</evidence>
<keyword evidence="6 8" id="KW-1133">Transmembrane helix</keyword>
<comment type="similarity">
    <text evidence="2">Belongs to the autoinducer-2 exporter (AI-2E) (TC 2.A.86) family.</text>
</comment>
<evidence type="ECO:0000256" key="3">
    <source>
        <dbReference type="ARBA" id="ARBA00022448"/>
    </source>
</evidence>
<evidence type="ECO:0000256" key="4">
    <source>
        <dbReference type="ARBA" id="ARBA00022475"/>
    </source>
</evidence>
<feature type="transmembrane region" description="Helical" evidence="8">
    <location>
        <begin position="35"/>
        <end position="53"/>
    </location>
</feature>
<feature type="transmembrane region" description="Helical" evidence="8">
    <location>
        <begin position="301"/>
        <end position="334"/>
    </location>
</feature>
<keyword evidence="5 8" id="KW-0812">Transmembrane</keyword>
<accession>A0A161X458</accession>
<dbReference type="GO" id="GO:0055085">
    <property type="term" value="P:transmembrane transport"/>
    <property type="evidence" value="ECO:0007669"/>
    <property type="project" value="TreeGrafter"/>
</dbReference>
<dbReference type="OrthoDB" id="9793390at2"/>
<organism evidence="9 10">
    <name type="scientific">Clostridium magnum DSM 2767</name>
    <dbReference type="NCBI Taxonomy" id="1121326"/>
    <lineage>
        <taxon>Bacteria</taxon>
        <taxon>Bacillati</taxon>
        <taxon>Bacillota</taxon>
        <taxon>Clostridia</taxon>
        <taxon>Eubacteriales</taxon>
        <taxon>Clostridiaceae</taxon>
        <taxon>Clostridium</taxon>
    </lineage>
</organism>
<comment type="caution">
    <text evidence="9">The sequence shown here is derived from an EMBL/GenBank/DDBJ whole genome shotgun (WGS) entry which is preliminary data.</text>
</comment>
<dbReference type="STRING" id="1121326.CLMAG_13610"/>
<dbReference type="PANTHER" id="PTHR21716:SF53">
    <property type="entry name" value="PERMEASE PERM-RELATED"/>
    <property type="match status" value="1"/>
</dbReference>
<gene>
    <name evidence="9" type="primary">tqsA_1</name>
    <name evidence="9" type="ORF">CLMAG_13610</name>
</gene>
<feature type="transmembrane region" description="Helical" evidence="8">
    <location>
        <begin position="65"/>
        <end position="90"/>
    </location>
</feature>
<evidence type="ECO:0000256" key="1">
    <source>
        <dbReference type="ARBA" id="ARBA00004651"/>
    </source>
</evidence>
<keyword evidence="4" id="KW-1003">Cell membrane</keyword>
<dbReference type="Proteomes" id="UP000076603">
    <property type="component" value="Unassembled WGS sequence"/>
</dbReference>